<feature type="binding site" evidence="2">
    <location>
        <position position="81"/>
    </location>
    <ligand>
        <name>a divalent metal cation</name>
        <dbReference type="ChEBI" id="CHEBI:60240"/>
        <label>1</label>
    </ligand>
</feature>
<dbReference type="InterPro" id="IPR036069">
    <property type="entry name" value="DUF34/NIF3_sf"/>
</dbReference>
<name>A0AAN6GDC3_9BASI</name>
<comment type="similarity">
    <text evidence="1">Belongs to the GTP cyclohydrolase I type 2/NIF3 family.</text>
</comment>
<reference evidence="3" key="1">
    <citation type="journal article" date="2023" name="PhytoFront">
        <title>Draft Genome Resources of Seven Strains of Tilletia horrida, Causal Agent of Kernel Smut of Rice.</title>
        <authorList>
            <person name="Khanal S."/>
            <person name="Antony Babu S."/>
            <person name="Zhou X.G."/>
        </authorList>
    </citation>
    <scope>NUCLEOTIDE SEQUENCE</scope>
    <source>
        <strain evidence="3">TX3</strain>
    </source>
</reference>
<accession>A0AAN6GDC3</accession>
<dbReference type="GO" id="GO:0005739">
    <property type="term" value="C:mitochondrion"/>
    <property type="evidence" value="ECO:0007669"/>
    <property type="project" value="TreeGrafter"/>
</dbReference>
<evidence type="ECO:0000313" key="3">
    <source>
        <dbReference type="EMBL" id="KAK0535175.1"/>
    </source>
</evidence>
<evidence type="ECO:0008006" key="5">
    <source>
        <dbReference type="Google" id="ProtNLM"/>
    </source>
</evidence>
<protein>
    <recommendedName>
        <fullName evidence="5">YbgI/family dinuclear metal center protein</fullName>
    </recommendedName>
</protein>
<dbReference type="SUPFAM" id="SSF102705">
    <property type="entry name" value="NIF3 (NGG1p interacting factor 3)-like"/>
    <property type="match status" value="1"/>
</dbReference>
<proteinExistence type="inferred from homology"/>
<sequence length="369" mass="39677">MAALSASVRANKPLAAVMRAMHAIAPLHLADRSWDNVGLLLEAPKPRTSNGVFLAIDLTVDVATELLSERNQGVSVAVIYHPTIFRGLKSLTLSNTQQQSLLKCAAEGISIYCPHTSLDATPAGINDWLILNALSAANAAAGAKSQTRLTEETLSSARLKDAWGAQSPDTFLRALWASRSTANADAEAVKTLQPSDNVDSEQAGKEGWTLAGMGRQVTLPEPVSLGKFVQGFKREMGVEHGASHDAVVERADADLWSVPQRNWRTREERISIRPFGPSPYALAQAALSYEAPRQTSHELLGTTEPGSTSILLLRHSASERGFLQDILKPRLQALLMAQQVSGDSTAGAGVAAEWDVVVSEQDRDPLEYV</sequence>
<keyword evidence="4" id="KW-1185">Reference proteome</keyword>
<dbReference type="EMBL" id="JAPDMQ010000101">
    <property type="protein sequence ID" value="KAK0535175.1"/>
    <property type="molecule type" value="Genomic_DNA"/>
</dbReference>
<dbReference type="InterPro" id="IPR002678">
    <property type="entry name" value="DUF34/NIF3"/>
</dbReference>
<feature type="binding site" evidence="2">
    <location>
        <position position="119"/>
    </location>
    <ligand>
        <name>a divalent metal cation</name>
        <dbReference type="ChEBI" id="CHEBI:60240"/>
        <label>1</label>
    </ligand>
</feature>
<keyword evidence="2" id="KW-0479">Metal-binding</keyword>
<dbReference type="FunFam" id="3.40.1390.30:FF:000001">
    <property type="entry name" value="GTP cyclohydrolase 1 type 2"/>
    <property type="match status" value="1"/>
</dbReference>
<dbReference type="Gene3D" id="3.40.1390.30">
    <property type="entry name" value="NIF3 (NGG1p interacting factor 3)-like"/>
    <property type="match status" value="1"/>
</dbReference>
<organism evidence="3 4">
    <name type="scientific">Tilletia horrida</name>
    <dbReference type="NCBI Taxonomy" id="155126"/>
    <lineage>
        <taxon>Eukaryota</taxon>
        <taxon>Fungi</taxon>
        <taxon>Dikarya</taxon>
        <taxon>Basidiomycota</taxon>
        <taxon>Ustilaginomycotina</taxon>
        <taxon>Exobasidiomycetes</taxon>
        <taxon>Tilletiales</taxon>
        <taxon>Tilletiaceae</taxon>
        <taxon>Tilletia</taxon>
    </lineage>
</organism>
<dbReference type="Proteomes" id="UP001176521">
    <property type="component" value="Unassembled WGS sequence"/>
</dbReference>
<evidence type="ECO:0000313" key="4">
    <source>
        <dbReference type="Proteomes" id="UP001176521"/>
    </source>
</evidence>
<dbReference type="PANTHER" id="PTHR13799:SF13">
    <property type="entry name" value="NIF3-LIKE PROTEIN 1"/>
    <property type="match status" value="1"/>
</dbReference>
<comment type="caution">
    <text evidence="3">The sequence shown here is derived from an EMBL/GenBank/DDBJ whole genome shotgun (WGS) entry which is preliminary data.</text>
</comment>
<gene>
    <name evidence="3" type="ORF">OC842_002404</name>
</gene>
<dbReference type="PANTHER" id="PTHR13799">
    <property type="entry name" value="NGG1 INTERACTING FACTOR 3"/>
    <property type="match status" value="1"/>
</dbReference>
<evidence type="ECO:0000256" key="2">
    <source>
        <dbReference type="PIRSR" id="PIRSR602678-1"/>
    </source>
</evidence>
<evidence type="ECO:0000256" key="1">
    <source>
        <dbReference type="ARBA" id="ARBA00006964"/>
    </source>
</evidence>
<dbReference type="AlphaFoldDB" id="A0AAN6GDC3"/>
<dbReference type="Pfam" id="PF01784">
    <property type="entry name" value="DUF34_NIF3"/>
    <property type="match status" value="1"/>
</dbReference>
<dbReference type="GO" id="GO:0046872">
    <property type="term" value="F:metal ion binding"/>
    <property type="evidence" value="ECO:0007669"/>
    <property type="project" value="UniProtKB-KW"/>
</dbReference>